<keyword evidence="4 10" id="KW-0863">Zinc-finger</keyword>
<dbReference type="InterPro" id="IPR019787">
    <property type="entry name" value="Znf_PHD-finger"/>
</dbReference>
<feature type="binding site" evidence="9">
    <location>
        <position position="705"/>
    </location>
    <ligand>
        <name>Zn(2+)</name>
        <dbReference type="ChEBI" id="CHEBI:29105"/>
        <label>2</label>
    </ligand>
</feature>
<reference evidence="14" key="1">
    <citation type="submission" date="2021-03" db="EMBL/GenBank/DDBJ databases">
        <title>Comparative genomics and phylogenomic investigation of the class Geoglossomycetes provide insights into ecological specialization and systematics.</title>
        <authorList>
            <person name="Melie T."/>
            <person name="Pirro S."/>
            <person name="Miller A.N."/>
            <person name="Quandt A."/>
        </authorList>
    </citation>
    <scope>NUCLEOTIDE SEQUENCE</scope>
    <source>
        <strain evidence="14">GBOQ0MN5Z8</strain>
    </source>
</reference>
<evidence type="ECO:0000256" key="9">
    <source>
        <dbReference type="PIRSR" id="PIRSR628651-51"/>
    </source>
</evidence>
<feature type="compositionally biased region" description="Acidic residues" evidence="12">
    <location>
        <begin position="665"/>
        <end position="682"/>
    </location>
</feature>
<evidence type="ECO:0000259" key="13">
    <source>
        <dbReference type="PROSITE" id="PS50016"/>
    </source>
</evidence>
<dbReference type="PANTHER" id="PTHR10333">
    <property type="entry name" value="INHIBITOR OF GROWTH PROTEIN"/>
    <property type="match status" value="1"/>
</dbReference>
<feature type="binding site" evidence="9">
    <location>
        <position position="689"/>
    </location>
    <ligand>
        <name>Zn(2+)</name>
        <dbReference type="ChEBI" id="CHEBI:29105"/>
        <label>1</label>
    </ligand>
</feature>
<dbReference type="PROSITE" id="PS50016">
    <property type="entry name" value="ZF_PHD_2"/>
    <property type="match status" value="1"/>
</dbReference>
<feature type="binding site" evidence="9">
    <location>
        <position position="700"/>
    </location>
    <ligand>
        <name>Zn(2+)</name>
        <dbReference type="ChEBI" id="CHEBI:29105"/>
        <label>2</label>
    </ligand>
</feature>
<proteinExistence type="inferred from homology"/>
<dbReference type="Gene3D" id="6.10.140.1740">
    <property type="match status" value="1"/>
</dbReference>
<evidence type="ECO:0000256" key="3">
    <source>
        <dbReference type="ARBA" id="ARBA00022723"/>
    </source>
</evidence>
<evidence type="ECO:0000256" key="10">
    <source>
        <dbReference type="PROSITE-ProRule" id="PRU00146"/>
    </source>
</evidence>
<feature type="binding site" evidence="9">
    <location>
        <position position="711"/>
    </location>
    <ligand>
        <name>Zn(2+)</name>
        <dbReference type="ChEBI" id="CHEBI:29105"/>
        <label>1</label>
    </ligand>
</feature>
<dbReference type="OrthoDB" id="4173905at2759"/>
<dbReference type="SMART" id="SM00249">
    <property type="entry name" value="PHD"/>
    <property type="match status" value="1"/>
</dbReference>
<feature type="compositionally biased region" description="Polar residues" evidence="12">
    <location>
        <begin position="460"/>
        <end position="474"/>
    </location>
</feature>
<comment type="subunit">
    <text evidence="11">Component of an histone acetyltransferase complex. Interacts with H3K4me3 and to a lesser extent with H3K4me2.</text>
</comment>
<dbReference type="FunFam" id="3.30.40.10:FF:000177">
    <property type="entry name" value="PHD finger protein ING"/>
    <property type="match status" value="1"/>
</dbReference>
<dbReference type="SMART" id="SM01408">
    <property type="entry name" value="ING"/>
    <property type="match status" value="1"/>
</dbReference>
<organism evidence="14 15">
    <name type="scientific">Glutinoglossum americanum</name>
    <dbReference type="NCBI Taxonomy" id="1670608"/>
    <lineage>
        <taxon>Eukaryota</taxon>
        <taxon>Fungi</taxon>
        <taxon>Dikarya</taxon>
        <taxon>Ascomycota</taxon>
        <taxon>Pezizomycotina</taxon>
        <taxon>Geoglossomycetes</taxon>
        <taxon>Geoglossales</taxon>
        <taxon>Geoglossaceae</taxon>
        <taxon>Glutinoglossum</taxon>
    </lineage>
</organism>
<accession>A0A9P8HXF0</accession>
<dbReference type="Gene3D" id="3.30.40.10">
    <property type="entry name" value="Zinc/RING finger domain, C3HC4 (zinc finger)"/>
    <property type="match status" value="1"/>
</dbReference>
<feature type="site" description="Histone H3K4me3 binding" evidence="8">
    <location>
        <position position="709"/>
    </location>
</feature>
<sequence>MKAVTPASLPNSSRRTQPTRQTRTNPPRNSAVAGRAYPSSRSLGAGPAAENGHTGVSSPGFFPAITHFADAITALPKDIIRHFTLLREVDAKLHGPEEALAEYIAVAANTPAPECRVSYSHVESVGLLPPKESGASGAVKLTTDKTISQEVVIREESPDDGDADIARRALFHHLRYTINEMLPALDEKNHVISTANEALNKQLLRLDSVYPYIKCEISEEARHGSLSHWAYIEKPGVKRNSTGPERSRRDAAATNGFSISSAINDGETVGTRSAMLARKQKVLQVDSDFEEGRAHLAAGSTRQRDNTSAQPAPATGAGKRSHGNTKAKRAAESTVGAGSVITNGPAAAAIGPPSKRRRTEKAGGGGNITGGALMEKTPSVVANGITGKGNAGSPRGGTPAAEVGRKRARGGGAAGGTSRKRNVTAPAAQSPSLASSPVHGTFAASKDIPRSSPVPGATQRPASTRVRQNSTASLVQDAPLANPRQRPSPSASSKPAQTNGVSVNTPDANNVNGRGVTEIKGNTREIVNSKGGLPIENDDSRKDGDPKDTPAAGSGANSKINRASEERPPRREELHSNSGSTHIVPQIITTTTGTRNSGKVSKTSTPTANTFPDSHRSRPSRTNDSNSATTAHPIPIPRSRSHKKGASAIHQQHMAAAAAASTGGGDEEGSSMQGDDEDDDDSEPRYCYCNQVSYGEMVACDADSCPKEWFHLDCVGLTKAPTKNAKWYCDECKDSLRKGRVGGAAR</sequence>
<comment type="caution">
    <text evidence="14">The sequence shown here is derived from an EMBL/GenBank/DDBJ whole genome shotgun (WGS) entry which is preliminary data.</text>
</comment>
<feature type="compositionally biased region" description="Low complexity" evidence="12">
    <location>
        <begin position="646"/>
        <end position="661"/>
    </location>
</feature>
<name>A0A9P8HXF0_9PEZI</name>
<dbReference type="CDD" id="cd15505">
    <property type="entry name" value="PHD_ING"/>
    <property type="match status" value="1"/>
</dbReference>
<feature type="compositionally biased region" description="Polar residues" evidence="12">
    <location>
        <begin position="576"/>
        <end position="612"/>
    </location>
</feature>
<feature type="compositionally biased region" description="Basic and acidic residues" evidence="12">
    <location>
        <begin position="538"/>
        <end position="548"/>
    </location>
</feature>
<dbReference type="EMBL" id="JAGHQL010000155">
    <property type="protein sequence ID" value="KAH0537249.1"/>
    <property type="molecule type" value="Genomic_DNA"/>
</dbReference>
<evidence type="ECO:0000256" key="2">
    <source>
        <dbReference type="ARBA" id="ARBA00010210"/>
    </source>
</evidence>
<keyword evidence="3 9" id="KW-0479">Metal-binding</keyword>
<evidence type="ECO:0000256" key="6">
    <source>
        <dbReference type="ARBA" id="ARBA00022853"/>
    </source>
</evidence>
<evidence type="ECO:0000313" key="14">
    <source>
        <dbReference type="EMBL" id="KAH0537249.1"/>
    </source>
</evidence>
<comment type="function">
    <text evidence="11">Component of an histone acetyltransferase complex.</text>
</comment>
<dbReference type="GO" id="GO:0070210">
    <property type="term" value="C:Rpd3L-Expanded complex"/>
    <property type="evidence" value="ECO:0007669"/>
    <property type="project" value="TreeGrafter"/>
</dbReference>
<keyword evidence="5 9" id="KW-0862">Zinc</keyword>
<dbReference type="PANTHER" id="PTHR10333:SF42">
    <property type="entry name" value="INHIBITOR OF GROWTH PROTEIN 5"/>
    <property type="match status" value="1"/>
</dbReference>
<gene>
    <name evidence="14" type="ORF">FGG08_005951</name>
</gene>
<dbReference type="GO" id="GO:0006355">
    <property type="term" value="P:regulation of DNA-templated transcription"/>
    <property type="evidence" value="ECO:0007669"/>
    <property type="project" value="TreeGrafter"/>
</dbReference>
<evidence type="ECO:0000256" key="1">
    <source>
        <dbReference type="ARBA" id="ARBA00004123"/>
    </source>
</evidence>
<keyword evidence="7 11" id="KW-0539">Nucleus</keyword>
<feature type="binding site" evidence="9">
    <location>
        <position position="687"/>
    </location>
    <ligand>
        <name>Zn(2+)</name>
        <dbReference type="ChEBI" id="CHEBI:29105"/>
        <label>1</label>
    </ligand>
</feature>
<feature type="compositionally biased region" description="Basic and acidic residues" evidence="12">
    <location>
        <begin position="562"/>
        <end position="575"/>
    </location>
</feature>
<keyword evidence="15" id="KW-1185">Reference proteome</keyword>
<feature type="site" description="Histone H3K4me3 binding" evidence="8">
    <location>
        <position position="686"/>
    </location>
</feature>
<feature type="binding site" evidence="9">
    <location>
        <position position="714"/>
    </location>
    <ligand>
        <name>Zn(2+)</name>
        <dbReference type="ChEBI" id="CHEBI:29105"/>
        <label>1</label>
    </ligand>
</feature>
<feature type="binding site" evidence="9">
    <location>
        <position position="729"/>
    </location>
    <ligand>
        <name>Zn(2+)</name>
        <dbReference type="ChEBI" id="CHEBI:29105"/>
        <label>2</label>
    </ligand>
</feature>
<dbReference type="GO" id="GO:0033698">
    <property type="term" value="C:Rpd3L complex"/>
    <property type="evidence" value="ECO:0007669"/>
    <property type="project" value="TreeGrafter"/>
</dbReference>
<feature type="binding site" evidence="9">
    <location>
        <position position="732"/>
    </location>
    <ligand>
        <name>Zn(2+)</name>
        <dbReference type="ChEBI" id="CHEBI:29105"/>
        <label>2</label>
    </ligand>
</feature>
<dbReference type="GO" id="GO:0006325">
    <property type="term" value="P:chromatin organization"/>
    <property type="evidence" value="ECO:0007669"/>
    <property type="project" value="UniProtKB-KW"/>
</dbReference>
<feature type="region of interest" description="Disordered" evidence="12">
    <location>
        <begin position="296"/>
        <end position="683"/>
    </location>
</feature>
<evidence type="ECO:0000256" key="5">
    <source>
        <dbReference type="ARBA" id="ARBA00022833"/>
    </source>
</evidence>
<dbReference type="InterPro" id="IPR013083">
    <property type="entry name" value="Znf_RING/FYVE/PHD"/>
</dbReference>
<keyword evidence="6 11" id="KW-0156">Chromatin regulator</keyword>
<dbReference type="GO" id="GO:0008270">
    <property type="term" value="F:zinc ion binding"/>
    <property type="evidence" value="ECO:0007669"/>
    <property type="project" value="UniProtKB-KW"/>
</dbReference>
<feature type="region of interest" description="Disordered" evidence="12">
    <location>
        <begin position="1"/>
        <end position="54"/>
    </location>
</feature>
<evidence type="ECO:0000313" key="15">
    <source>
        <dbReference type="Proteomes" id="UP000698800"/>
    </source>
</evidence>
<feature type="compositionally biased region" description="Basic residues" evidence="12">
    <location>
        <begin position="319"/>
        <end position="328"/>
    </location>
</feature>
<dbReference type="PROSITE" id="PS01359">
    <property type="entry name" value="ZF_PHD_1"/>
    <property type="match status" value="1"/>
</dbReference>
<feature type="site" description="Histone H3K4me3 binding" evidence="8">
    <location>
        <position position="697"/>
    </location>
</feature>
<dbReference type="Pfam" id="PF12998">
    <property type="entry name" value="ING"/>
    <property type="match status" value="2"/>
</dbReference>
<evidence type="ECO:0000256" key="4">
    <source>
        <dbReference type="ARBA" id="ARBA00022771"/>
    </source>
</evidence>
<feature type="compositionally biased region" description="Low complexity" evidence="12">
    <location>
        <begin position="425"/>
        <end position="437"/>
    </location>
</feature>
<feature type="domain" description="PHD-type" evidence="13">
    <location>
        <begin position="684"/>
        <end position="735"/>
    </location>
</feature>
<evidence type="ECO:0000256" key="11">
    <source>
        <dbReference type="RuleBase" id="RU361213"/>
    </source>
</evidence>
<dbReference type="AlphaFoldDB" id="A0A9P8HXF0"/>
<feature type="compositionally biased region" description="Polar residues" evidence="12">
    <location>
        <begin position="485"/>
        <end position="512"/>
    </location>
</feature>
<comment type="domain">
    <text evidence="11">The PHD-type zinc finger mediates the binding to H3K4me3.</text>
</comment>
<comment type="similarity">
    <text evidence="2 11">Belongs to the ING family.</text>
</comment>
<evidence type="ECO:0000256" key="7">
    <source>
        <dbReference type="ARBA" id="ARBA00023242"/>
    </source>
</evidence>
<feature type="compositionally biased region" description="Low complexity" evidence="12">
    <location>
        <begin position="11"/>
        <end position="30"/>
    </location>
</feature>
<comment type="subcellular location">
    <subcellularLocation>
        <location evidence="1 11">Nucleus</location>
    </subcellularLocation>
</comment>
<dbReference type="Proteomes" id="UP000698800">
    <property type="component" value="Unassembled WGS sequence"/>
</dbReference>
<feature type="site" description="Histone H3K4me3 binding" evidence="8">
    <location>
        <position position="701"/>
    </location>
</feature>
<dbReference type="InterPro" id="IPR024610">
    <property type="entry name" value="ING_N_histone-binding"/>
</dbReference>
<evidence type="ECO:0000256" key="8">
    <source>
        <dbReference type="PIRSR" id="PIRSR628651-50"/>
    </source>
</evidence>
<protein>
    <recommendedName>
        <fullName evidence="11">Chromatin modification-related protein</fullName>
    </recommendedName>
</protein>
<dbReference type="InterPro" id="IPR019786">
    <property type="entry name" value="Zinc_finger_PHD-type_CS"/>
</dbReference>
<feature type="compositionally biased region" description="Polar residues" evidence="12">
    <location>
        <begin position="620"/>
        <end position="630"/>
    </location>
</feature>
<dbReference type="InterPro" id="IPR028651">
    <property type="entry name" value="ING_fam"/>
</dbReference>
<dbReference type="SUPFAM" id="SSF57903">
    <property type="entry name" value="FYVE/PHD zinc finger"/>
    <property type="match status" value="1"/>
</dbReference>
<dbReference type="InterPro" id="IPR011011">
    <property type="entry name" value="Znf_FYVE_PHD"/>
</dbReference>
<dbReference type="InterPro" id="IPR001965">
    <property type="entry name" value="Znf_PHD"/>
</dbReference>
<evidence type="ECO:0000256" key="12">
    <source>
        <dbReference type="SAM" id="MobiDB-lite"/>
    </source>
</evidence>